<dbReference type="EMBL" id="JAKJPO010000003">
    <property type="protein sequence ID" value="MCF7221310.1"/>
    <property type="molecule type" value="Genomic_DNA"/>
</dbReference>
<evidence type="ECO:0000313" key="1">
    <source>
        <dbReference type="EMBL" id="MCF7221310.1"/>
    </source>
</evidence>
<protein>
    <recommendedName>
        <fullName evidence="3">Secreted protein</fullName>
    </recommendedName>
</protein>
<reference evidence="2" key="1">
    <citation type="submission" date="2022-01" db="EMBL/GenBank/DDBJ databases">
        <title>Lysobacter chinensis sp. nov., a bacterium isolated from cow dung compost.</title>
        <authorList>
            <person name="Zhou L.Y."/>
        </authorList>
    </citation>
    <scope>NUCLEOTIDE SEQUENCE [LARGE SCALE GENOMIC DNA]</scope>
    <source>
        <strain evidence="2">TLK-CK17</strain>
    </source>
</reference>
<accession>A0ABS9HSH8</accession>
<sequence length="196" mass="20474">MENVTLASVVKRGFLLVAVSVGGFLFSSPSHAQLLESLLPENKIVTGAACVPGGGNKWDDFIIRASSIQNVSTVPRYAACTIPLDSEAQWDSYSVPLLVTGHANVHVQLSFENSPGGTVTCTAQITHDGVITETGSASAVGFSGSTRVDLVIPDMDSGNGTDSPLGLSCLLPPMVRLNAIRLEEVAITDVNLVPIL</sequence>
<proteinExistence type="predicted"/>
<organism evidence="1 2">
    <name type="scientific">Marilutibacter chinensis</name>
    <dbReference type="NCBI Taxonomy" id="2912247"/>
    <lineage>
        <taxon>Bacteria</taxon>
        <taxon>Pseudomonadati</taxon>
        <taxon>Pseudomonadota</taxon>
        <taxon>Gammaproteobacteria</taxon>
        <taxon>Lysobacterales</taxon>
        <taxon>Lysobacteraceae</taxon>
        <taxon>Marilutibacter</taxon>
    </lineage>
</organism>
<name>A0ABS9HSH8_9GAMM</name>
<keyword evidence="2" id="KW-1185">Reference proteome</keyword>
<reference evidence="1 2" key="2">
    <citation type="submission" date="2022-01" db="EMBL/GenBank/DDBJ databases">
        <title>Lysobacter chinensis sp. nov., a bacterium isolated from cow dung compost.</title>
        <authorList>
            <person name="Liu Y."/>
        </authorList>
    </citation>
    <scope>NUCLEOTIDE SEQUENCE [LARGE SCALE GENOMIC DNA]</scope>
    <source>
        <strain evidence="1 2">TLK-CK17</strain>
    </source>
</reference>
<evidence type="ECO:0000313" key="2">
    <source>
        <dbReference type="Proteomes" id="UP001430796"/>
    </source>
</evidence>
<dbReference type="Proteomes" id="UP001430796">
    <property type="component" value="Unassembled WGS sequence"/>
</dbReference>
<evidence type="ECO:0008006" key="3">
    <source>
        <dbReference type="Google" id="ProtNLM"/>
    </source>
</evidence>
<dbReference type="RefSeq" id="WP_237053753.1">
    <property type="nucleotide sequence ID" value="NZ_JAKJPO010000003.1"/>
</dbReference>
<comment type="caution">
    <text evidence="1">The sequence shown here is derived from an EMBL/GenBank/DDBJ whole genome shotgun (WGS) entry which is preliminary data.</text>
</comment>
<gene>
    <name evidence="1" type="ORF">L3V18_05830</name>
</gene>
<reference evidence="1 2" key="3">
    <citation type="submission" date="2022-01" db="EMBL/GenBank/DDBJ databases">
        <authorList>
            <person name="Zhou L.Y."/>
        </authorList>
    </citation>
    <scope>NUCLEOTIDE SEQUENCE [LARGE SCALE GENOMIC DNA]</scope>
    <source>
        <strain evidence="1 2">TLK-CK17</strain>
    </source>
</reference>